<reference evidence="3" key="1">
    <citation type="submission" date="2018-02" db="EMBL/GenBank/DDBJ databases">
        <authorList>
            <person name="Cohen D.B."/>
            <person name="Kent A.D."/>
        </authorList>
    </citation>
    <scope>NUCLEOTIDE SEQUENCE</scope>
</reference>
<keyword evidence="2" id="KW-1133">Transmembrane helix</keyword>
<proteinExistence type="predicted"/>
<keyword evidence="2" id="KW-0472">Membrane</keyword>
<evidence type="ECO:0000256" key="2">
    <source>
        <dbReference type="SAM" id="Phobius"/>
    </source>
</evidence>
<sequence length="467" mass="52283">MAAAEARAVWQRTANRCFVQEDAKRAPKLACCQSSSTTNQVDAGPTNAADGPDHLALGFMPPDRNHSLSNLRTDTRWWHQLQPSYAYQKGLTYEQLKALEAEVETLSADTVNSTTKIDEVHLQKGDIIPIDDCKNCESTLDVQYGLSDVCMNKAPNVRKQEINALYSKNAEEYLEPVGMRRKYELMALYSVGCPVSKQANEFCLDPESPWIGGYKTEPWWRITDKDELASLVMKKSLNHIENCDLPPPQKIYVRRHPYAHIGCFESDDALASKSQTCGISNRTHVQDCPDLGKTYGNRGASSEEGCSVIGSGKSSSYHTNRKDIRDTPQESDADPGKAQLMEALSHSQTRAREAEKAAKQAFAEKEHILNLFIRQASQLFAYKQLFQLLQLETKSISSLFPMVLPRISYKGRKHWQSSRKATKGKRVKRGKPRYDITKYAVAFALGLSLVGGGLLLGWTVGWMLPPF</sequence>
<keyword evidence="2" id="KW-0812">Transmembrane</keyword>
<dbReference type="EMBL" id="OIVN01000400">
    <property type="protein sequence ID" value="SPC79592.1"/>
    <property type="molecule type" value="Genomic_DNA"/>
</dbReference>
<evidence type="ECO:0000313" key="3">
    <source>
        <dbReference type="EMBL" id="SPC79592.1"/>
    </source>
</evidence>
<dbReference type="PANTHER" id="PTHR33868:SF2">
    <property type="entry name" value="EXPRESSED PROTEIN"/>
    <property type="match status" value="1"/>
</dbReference>
<organism evidence="3">
    <name type="scientific">Fagus sylvatica</name>
    <name type="common">Beechnut</name>
    <dbReference type="NCBI Taxonomy" id="28930"/>
    <lineage>
        <taxon>Eukaryota</taxon>
        <taxon>Viridiplantae</taxon>
        <taxon>Streptophyta</taxon>
        <taxon>Embryophyta</taxon>
        <taxon>Tracheophyta</taxon>
        <taxon>Spermatophyta</taxon>
        <taxon>Magnoliopsida</taxon>
        <taxon>eudicotyledons</taxon>
        <taxon>Gunneridae</taxon>
        <taxon>Pentapetalae</taxon>
        <taxon>rosids</taxon>
        <taxon>fabids</taxon>
        <taxon>Fagales</taxon>
        <taxon>Fagaceae</taxon>
        <taxon>Fagus</taxon>
    </lineage>
</organism>
<protein>
    <submittedName>
        <fullName evidence="3">Uncharacterized protein</fullName>
    </submittedName>
</protein>
<feature type="transmembrane region" description="Helical" evidence="2">
    <location>
        <begin position="439"/>
        <end position="464"/>
    </location>
</feature>
<dbReference type="PANTHER" id="PTHR33868">
    <property type="entry name" value="EXPRESSED PROTEIN"/>
    <property type="match status" value="1"/>
</dbReference>
<accession>A0A2N9EXL5</accession>
<name>A0A2N9EXL5_FAGSY</name>
<gene>
    <name evidence="3" type="ORF">FSB_LOCUS7474</name>
</gene>
<evidence type="ECO:0000256" key="1">
    <source>
        <dbReference type="SAM" id="MobiDB-lite"/>
    </source>
</evidence>
<dbReference type="AlphaFoldDB" id="A0A2N9EXL5"/>
<feature type="region of interest" description="Disordered" evidence="1">
    <location>
        <begin position="296"/>
        <end position="335"/>
    </location>
</feature>